<dbReference type="Pfam" id="PF13637">
    <property type="entry name" value="Ank_4"/>
    <property type="match status" value="1"/>
</dbReference>
<dbReference type="EMBL" id="CAJNOK010004620">
    <property type="protein sequence ID" value="CAF0943740.1"/>
    <property type="molecule type" value="Genomic_DNA"/>
</dbReference>
<feature type="repeat" description="ANK" evidence="3">
    <location>
        <begin position="197"/>
        <end position="224"/>
    </location>
</feature>
<dbReference type="Proteomes" id="UP000682733">
    <property type="component" value="Unassembled WGS sequence"/>
</dbReference>
<dbReference type="Pfam" id="PF12796">
    <property type="entry name" value="Ank_2"/>
    <property type="match status" value="1"/>
</dbReference>
<proteinExistence type="predicted"/>
<evidence type="ECO:0000256" key="3">
    <source>
        <dbReference type="PROSITE-ProRule" id="PRU00023"/>
    </source>
</evidence>
<dbReference type="InterPro" id="IPR036770">
    <property type="entry name" value="Ankyrin_rpt-contain_sf"/>
</dbReference>
<dbReference type="InterPro" id="IPR002110">
    <property type="entry name" value="Ankyrin_rpt"/>
</dbReference>
<dbReference type="SMART" id="SM00248">
    <property type="entry name" value="ANK"/>
    <property type="match status" value="5"/>
</dbReference>
<evidence type="ECO:0000313" key="7">
    <source>
        <dbReference type="Proteomes" id="UP000677228"/>
    </source>
</evidence>
<dbReference type="Proteomes" id="UP000677228">
    <property type="component" value="Unassembled WGS sequence"/>
</dbReference>
<dbReference type="PROSITE" id="PS50297">
    <property type="entry name" value="ANK_REP_REGION"/>
    <property type="match status" value="1"/>
</dbReference>
<keyword evidence="1" id="KW-0677">Repeat</keyword>
<name>A0A8S2DDU7_9BILA</name>
<evidence type="ECO:0000313" key="6">
    <source>
        <dbReference type="EMBL" id="CAF3718518.1"/>
    </source>
</evidence>
<gene>
    <name evidence="5" type="ORF">OVA965_LOCUS11775</name>
    <name evidence="6" type="ORF">TMI583_LOCUS11779</name>
</gene>
<reference evidence="5" key="1">
    <citation type="submission" date="2021-02" db="EMBL/GenBank/DDBJ databases">
        <authorList>
            <person name="Nowell W R."/>
        </authorList>
    </citation>
    <scope>NUCLEOTIDE SEQUENCE</scope>
</reference>
<evidence type="ECO:0000256" key="1">
    <source>
        <dbReference type="ARBA" id="ARBA00022737"/>
    </source>
</evidence>
<dbReference type="PROSITE" id="PS50088">
    <property type="entry name" value="ANK_REPEAT"/>
    <property type="match status" value="1"/>
</dbReference>
<dbReference type="Gene3D" id="1.25.40.20">
    <property type="entry name" value="Ankyrin repeat-containing domain"/>
    <property type="match status" value="2"/>
</dbReference>
<protein>
    <submittedName>
        <fullName evidence="5">Uncharacterized protein</fullName>
    </submittedName>
</protein>
<dbReference type="PANTHER" id="PTHR24123">
    <property type="entry name" value="ANKYRIN REPEAT-CONTAINING"/>
    <property type="match status" value="1"/>
</dbReference>
<feature type="region of interest" description="Disordered" evidence="4">
    <location>
        <begin position="1"/>
        <end position="39"/>
    </location>
</feature>
<keyword evidence="2 3" id="KW-0040">ANK repeat</keyword>
<sequence length="450" mass="50505">MSACFPKRITPMTRDSTPQTVTESRSNSPGSSYAANDDDPLAEVISYDVLEEKSAQELLFEAAKERNEKGADKKWKVFEKKLKNIINGKKQEKSLVTSLDTDNEWAPLHYAVYYNNLTICKKLTGNNKEYKCDINILTGNGENVLHIASASDFLWNNRQSSELSNTWCEKSIDPNPVPKIVTDLVEEGANINQADDEGRTPLHLAVMRNRYSFVEYLIKKHASLLANILHFAFVRSKELKSDSESGKAKMYEVIKAAIEKLYSPITTDDKALKTLRAIHQQAQKNVAEVRIHTVHRKLAGMHTLDNLTPLAVAVCYPNIINETIDDIINVITPEDQSSEHDKSHFQTQLLLAFARAASKKQSKVENLDPVIETISAKYHEALGKLAHIACRYNHVGLLEKLINQEKVPLNKKNYAGYTPLLTAVFYGATNCVKILLVEVSCKAELTGRHP</sequence>
<dbReference type="PANTHER" id="PTHR24123:SF33">
    <property type="entry name" value="PROTEIN HOS4"/>
    <property type="match status" value="1"/>
</dbReference>
<organism evidence="5 7">
    <name type="scientific">Didymodactylos carnosus</name>
    <dbReference type="NCBI Taxonomy" id="1234261"/>
    <lineage>
        <taxon>Eukaryota</taxon>
        <taxon>Metazoa</taxon>
        <taxon>Spiralia</taxon>
        <taxon>Gnathifera</taxon>
        <taxon>Rotifera</taxon>
        <taxon>Eurotatoria</taxon>
        <taxon>Bdelloidea</taxon>
        <taxon>Philodinida</taxon>
        <taxon>Philodinidae</taxon>
        <taxon>Didymodactylos</taxon>
    </lineage>
</organism>
<dbReference type="AlphaFoldDB" id="A0A8S2DDU7"/>
<dbReference type="EMBL" id="CAJOBA010004625">
    <property type="protein sequence ID" value="CAF3718518.1"/>
    <property type="molecule type" value="Genomic_DNA"/>
</dbReference>
<evidence type="ECO:0000256" key="4">
    <source>
        <dbReference type="SAM" id="MobiDB-lite"/>
    </source>
</evidence>
<dbReference type="InterPro" id="IPR051165">
    <property type="entry name" value="Multifunctional_ANK_Repeat"/>
</dbReference>
<feature type="compositionally biased region" description="Polar residues" evidence="4">
    <location>
        <begin position="13"/>
        <end position="34"/>
    </location>
</feature>
<evidence type="ECO:0000256" key="2">
    <source>
        <dbReference type="ARBA" id="ARBA00023043"/>
    </source>
</evidence>
<accession>A0A8S2DDU7</accession>
<comment type="caution">
    <text evidence="5">The sequence shown here is derived from an EMBL/GenBank/DDBJ whole genome shotgun (WGS) entry which is preliminary data.</text>
</comment>
<evidence type="ECO:0000313" key="5">
    <source>
        <dbReference type="EMBL" id="CAF0943740.1"/>
    </source>
</evidence>
<dbReference type="SUPFAM" id="SSF48403">
    <property type="entry name" value="Ankyrin repeat"/>
    <property type="match status" value="1"/>
</dbReference>